<feature type="domain" description="Acyltransferase 3" evidence="3">
    <location>
        <begin position="26"/>
        <end position="300"/>
    </location>
</feature>
<dbReference type="Pfam" id="PF01757">
    <property type="entry name" value="Acyl_transf_3"/>
    <property type="match status" value="1"/>
</dbReference>
<sequence length="323" mass="35589">MHCNTSDQAKRTEQKPHSGNGIPRFASFDYLRLFAMVLVTLQHGMAVAGYYEQTTWANVNLGQVGVGLFCALSGYLAFSGGAPPAIGWLQKRLWQIYPAYWITTIAAFLLTWAAGTKRIDGWLFLSQIAGTGYFTHGWELINVVSWFISLILLCYVIAFVGKWLGAPRLILVFVAIITLALLATRSEVALSRHVLTFCVAGLIAQTCPRPAVMLAIISSLLCAAFLWPQSFYAAFSIALLALALAWQTSDTRLTSVTRGYVYEYFLVHGIFLVGLARLLPQQKLFSGTIAIALAIVAAVILKKLTERLVTWVRRDDSTKVSTA</sequence>
<dbReference type="RefSeq" id="WP_239798142.1">
    <property type="nucleotide sequence ID" value="NZ_OU912926.1"/>
</dbReference>
<organism evidence="4 5">
    <name type="scientific">Candidatus Nitrotoga arctica</name>
    <dbReference type="NCBI Taxonomy" id="453162"/>
    <lineage>
        <taxon>Bacteria</taxon>
        <taxon>Pseudomonadati</taxon>
        <taxon>Pseudomonadota</taxon>
        <taxon>Betaproteobacteria</taxon>
        <taxon>Nitrosomonadales</taxon>
        <taxon>Gallionellaceae</taxon>
        <taxon>Candidatus Nitrotoga</taxon>
    </lineage>
</organism>
<feature type="transmembrane region" description="Helical" evidence="2">
    <location>
        <begin position="285"/>
        <end position="304"/>
    </location>
</feature>
<keyword evidence="2" id="KW-0472">Membrane</keyword>
<feature type="transmembrane region" description="Helical" evidence="2">
    <location>
        <begin position="98"/>
        <end position="116"/>
    </location>
</feature>
<evidence type="ECO:0000256" key="1">
    <source>
        <dbReference type="SAM" id="MobiDB-lite"/>
    </source>
</evidence>
<feature type="transmembrane region" description="Helical" evidence="2">
    <location>
        <begin position="137"/>
        <end position="160"/>
    </location>
</feature>
<name>A0ABN8ALF5_9PROT</name>
<feature type="transmembrane region" description="Helical" evidence="2">
    <location>
        <begin position="232"/>
        <end position="249"/>
    </location>
</feature>
<dbReference type="Proteomes" id="UP000839052">
    <property type="component" value="Chromosome"/>
</dbReference>
<evidence type="ECO:0000259" key="3">
    <source>
        <dbReference type="Pfam" id="PF01757"/>
    </source>
</evidence>
<dbReference type="EMBL" id="OU912926">
    <property type="protein sequence ID" value="CAG9933533.1"/>
    <property type="molecule type" value="Genomic_DNA"/>
</dbReference>
<feature type="transmembrane region" description="Helical" evidence="2">
    <location>
        <begin position="166"/>
        <end position="183"/>
    </location>
</feature>
<evidence type="ECO:0000256" key="2">
    <source>
        <dbReference type="SAM" id="Phobius"/>
    </source>
</evidence>
<feature type="transmembrane region" description="Helical" evidence="2">
    <location>
        <begin position="30"/>
        <end position="51"/>
    </location>
</feature>
<feature type="transmembrane region" description="Helical" evidence="2">
    <location>
        <begin position="58"/>
        <end position="78"/>
    </location>
</feature>
<protein>
    <submittedName>
        <fullName evidence="4">Acyl_transf_3 domain-containing protein</fullName>
    </submittedName>
</protein>
<evidence type="ECO:0000313" key="5">
    <source>
        <dbReference type="Proteomes" id="UP000839052"/>
    </source>
</evidence>
<evidence type="ECO:0000313" key="4">
    <source>
        <dbReference type="EMBL" id="CAG9933533.1"/>
    </source>
</evidence>
<feature type="region of interest" description="Disordered" evidence="1">
    <location>
        <begin position="1"/>
        <end position="20"/>
    </location>
</feature>
<keyword evidence="5" id="KW-1185">Reference proteome</keyword>
<gene>
    <name evidence="4" type="ORF">NTG6680_2284</name>
</gene>
<keyword evidence="2" id="KW-0812">Transmembrane</keyword>
<feature type="transmembrane region" description="Helical" evidence="2">
    <location>
        <begin position="261"/>
        <end position="279"/>
    </location>
</feature>
<proteinExistence type="predicted"/>
<feature type="transmembrane region" description="Helical" evidence="2">
    <location>
        <begin position="195"/>
        <end position="226"/>
    </location>
</feature>
<accession>A0ABN8ALF5</accession>
<reference evidence="4 5" key="1">
    <citation type="submission" date="2021-10" db="EMBL/GenBank/DDBJ databases">
        <authorList>
            <person name="Koch H."/>
        </authorList>
    </citation>
    <scope>NUCLEOTIDE SEQUENCE [LARGE SCALE GENOMIC DNA]</scope>
    <source>
        <strain evidence="4">6680</strain>
    </source>
</reference>
<dbReference type="InterPro" id="IPR002656">
    <property type="entry name" value="Acyl_transf_3_dom"/>
</dbReference>
<keyword evidence="2" id="KW-1133">Transmembrane helix</keyword>